<accession>A0ABN7I5V5</accession>
<sequence length="155" mass="16773">MHSNLNPSNASANTIAIPAIGVNVQVRIAPTATGAKATLIETSDEPGYGPPLHRHERETEVFHVLRGQYLFEVDGERIIASAGETVVGHAGSTHRFTNIDQQTSRMLVLITPGLDARAFFSELRGVMANGEPDPKELQDFGMRWGVEFLGPPLTA</sequence>
<evidence type="ECO:0000313" key="3">
    <source>
        <dbReference type="Proteomes" id="UP000598032"/>
    </source>
</evidence>
<dbReference type="InterPro" id="IPR013096">
    <property type="entry name" value="Cupin_2"/>
</dbReference>
<organism evidence="2 3">
    <name type="scientific">Paraburkholderia metrosideri</name>
    <dbReference type="NCBI Taxonomy" id="580937"/>
    <lineage>
        <taxon>Bacteria</taxon>
        <taxon>Pseudomonadati</taxon>
        <taxon>Pseudomonadota</taxon>
        <taxon>Betaproteobacteria</taxon>
        <taxon>Burkholderiales</taxon>
        <taxon>Burkholderiaceae</taxon>
        <taxon>Paraburkholderia</taxon>
    </lineage>
</organism>
<name>A0ABN7I5V5_9BURK</name>
<dbReference type="InterPro" id="IPR053146">
    <property type="entry name" value="QDO-like"/>
</dbReference>
<reference evidence="2 3" key="1">
    <citation type="submission" date="2020-10" db="EMBL/GenBank/DDBJ databases">
        <authorList>
            <person name="Peeters C."/>
        </authorList>
    </citation>
    <scope>NUCLEOTIDE SEQUENCE [LARGE SCALE GENOMIC DNA]</scope>
    <source>
        <strain evidence="2 3">LMG 28140</strain>
    </source>
</reference>
<dbReference type="InterPro" id="IPR011051">
    <property type="entry name" value="RmlC_Cupin_sf"/>
</dbReference>
<comment type="caution">
    <text evidence="2">The sequence shown here is derived from an EMBL/GenBank/DDBJ whole genome shotgun (WGS) entry which is preliminary data.</text>
</comment>
<keyword evidence="3" id="KW-1185">Reference proteome</keyword>
<dbReference type="Pfam" id="PF07883">
    <property type="entry name" value="Cupin_2"/>
    <property type="match status" value="1"/>
</dbReference>
<dbReference type="EMBL" id="CAJHCP010000010">
    <property type="protein sequence ID" value="CAD6548178.1"/>
    <property type="molecule type" value="Genomic_DNA"/>
</dbReference>
<dbReference type="InterPro" id="IPR014710">
    <property type="entry name" value="RmlC-like_jellyroll"/>
</dbReference>
<gene>
    <name evidence="2" type="ORF">LMG28140_04554</name>
</gene>
<dbReference type="SUPFAM" id="SSF51182">
    <property type="entry name" value="RmlC-like cupins"/>
    <property type="match status" value="1"/>
</dbReference>
<evidence type="ECO:0000259" key="1">
    <source>
        <dbReference type="Pfam" id="PF07883"/>
    </source>
</evidence>
<protein>
    <recommendedName>
        <fullName evidence="1">Cupin type-2 domain-containing protein</fullName>
    </recommendedName>
</protein>
<dbReference type="PANTHER" id="PTHR36440">
    <property type="entry name" value="PUTATIVE (AFU_ORTHOLOGUE AFUA_8G07350)-RELATED"/>
    <property type="match status" value="1"/>
</dbReference>
<proteinExistence type="predicted"/>
<evidence type="ECO:0000313" key="2">
    <source>
        <dbReference type="EMBL" id="CAD6548178.1"/>
    </source>
</evidence>
<dbReference type="Proteomes" id="UP000598032">
    <property type="component" value="Unassembled WGS sequence"/>
</dbReference>
<dbReference type="Gene3D" id="2.60.120.10">
    <property type="entry name" value="Jelly Rolls"/>
    <property type="match status" value="1"/>
</dbReference>
<feature type="domain" description="Cupin type-2" evidence="1">
    <location>
        <begin position="45"/>
        <end position="109"/>
    </location>
</feature>
<dbReference type="PANTHER" id="PTHR36440:SF1">
    <property type="entry name" value="PUTATIVE (AFU_ORTHOLOGUE AFUA_8G07350)-RELATED"/>
    <property type="match status" value="1"/>
</dbReference>
<dbReference type="RefSeq" id="WP_201644522.1">
    <property type="nucleotide sequence ID" value="NZ_CAJHCP010000010.1"/>
</dbReference>